<feature type="compositionally biased region" description="Polar residues" evidence="4">
    <location>
        <begin position="86"/>
        <end position="102"/>
    </location>
</feature>
<proteinExistence type="predicted"/>
<dbReference type="OrthoDB" id="3027122at2759"/>
<evidence type="ECO:0000313" key="6">
    <source>
        <dbReference type="EMBL" id="THU80992.1"/>
    </source>
</evidence>
<feature type="repeat" description="WD" evidence="3">
    <location>
        <begin position="1271"/>
        <end position="1312"/>
    </location>
</feature>
<feature type="repeat" description="WD" evidence="3">
    <location>
        <begin position="925"/>
        <end position="966"/>
    </location>
</feature>
<dbReference type="Pfam" id="PF00400">
    <property type="entry name" value="WD40"/>
    <property type="match status" value="12"/>
</dbReference>
<feature type="domain" description="Nephrocystin 3-like N-terminal" evidence="5">
    <location>
        <begin position="313"/>
        <end position="472"/>
    </location>
</feature>
<dbReference type="SMART" id="SM00320">
    <property type="entry name" value="WD40"/>
    <property type="match status" value="12"/>
</dbReference>
<feature type="compositionally biased region" description="Pro residues" evidence="4">
    <location>
        <begin position="66"/>
        <end position="76"/>
    </location>
</feature>
<feature type="repeat" description="WD" evidence="3">
    <location>
        <begin position="967"/>
        <end position="1008"/>
    </location>
</feature>
<dbReference type="SUPFAM" id="SSF52540">
    <property type="entry name" value="P-loop containing nucleoside triphosphate hydrolases"/>
    <property type="match status" value="1"/>
</dbReference>
<dbReference type="InterPro" id="IPR001680">
    <property type="entry name" value="WD40_rpt"/>
</dbReference>
<dbReference type="CDD" id="cd00200">
    <property type="entry name" value="WD40"/>
    <property type="match status" value="2"/>
</dbReference>
<keyword evidence="2" id="KW-0677">Repeat</keyword>
<feature type="repeat" description="WD" evidence="3">
    <location>
        <begin position="1229"/>
        <end position="1270"/>
    </location>
</feature>
<evidence type="ECO:0000256" key="2">
    <source>
        <dbReference type="ARBA" id="ARBA00022737"/>
    </source>
</evidence>
<evidence type="ECO:0000256" key="1">
    <source>
        <dbReference type="ARBA" id="ARBA00022574"/>
    </source>
</evidence>
<evidence type="ECO:0000313" key="7">
    <source>
        <dbReference type="Proteomes" id="UP000297245"/>
    </source>
</evidence>
<dbReference type="PANTHER" id="PTHR19879:SF9">
    <property type="entry name" value="TRANSCRIPTION INITIATION FACTOR TFIID SUBUNIT 5"/>
    <property type="match status" value="1"/>
</dbReference>
<feature type="compositionally biased region" description="Polar residues" evidence="4">
    <location>
        <begin position="46"/>
        <end position="64"/>
    </location>
</feature>
<name>A0A4S8KY85_DENBC</name>
<gene>
    <name evidence="6" type="ORF">K435DRAFT_735809</name>
</gene>
<evidence type="ECO:0000256" key="3">
    <source>
        <dbReference type="PROSITE-ProRule" id="PRU00221"/>
    </source>
</evidence>
<dbReference type="SUPFAM" id="SSF50978">
    <property type="entry name" value="WD40 repeat-like"/>
    <property type="match status" value="1"/>
</dbReference>
<feature type="region of interest" description="Disordered" evidence="4">
    <location>
        <begin position="1"/>
        <end position="117"/>
    </location>
</feature>
<feature type="repeat" description="WD" evidence="3">
    <location>
        <begin position="1187"/>
        <end position="1228"/>
    </location>
</feature>
<dbReference type="InterPro" id="IPR036322">
    <property type="entry name" value="WD40_repeat_dom_sf"/>
</dbReference>
<dbReference type="PROSITE" id="PS50294">
    <property type="entry name" value="WD_REPEATS_REGION"/>
    <property type="match status" value="12"/>
</dbReference>
<dbReference type="PRINTS" id="PR00320">
    <property type="entry name" value="GPROTEINBRPT"/>
</dbReference>
<dbReference type="EMBL" id="ML179852">
    <property type="protein sequence ID" value="THU80992.1"/>
    <property type="molecule type" value="Genomic_DNA"/>
</dbReference>
<feature type="repeat" description="WD" evidence="3">
    <location>
        <begin position="1313"/>
        <end position="1354"/>
    </location>
</feature>
<sequence length="1473" mass="164440">MPFRQNLLHLKDSVKDKMRSRSPSPQPAPRGSQSTSNVPIQEIGHSGSSSQLAPSITGSQSASNIPPVPSPQPMPSVPGQGMGHSHSPSQTTLAAPSSQNDYSAIVGLDPRTGPPTISQRIKEGGSTAHAGLTQVVEGLYDCSDMFLPLKTAAGVFLTIDKVYDRVKTNAEEFKDLEVKLNAILLIVKKYKEAGSMNVLQQRIDTFCQAIITQMEAVQDLHNHPLWKRTAESTKDADKIRKIFQTMSILCDVFQIDTQLNIDRNVTDILKLLESTATIDRLRSKTKSYKDRRSSEPHGNPTGCLPGTRVKLLEKLEAWALNESAEKKVYWLRGMAGTGKSTISHTLCEILDKKQMLGASVFCSRVDADTSNANLIIPAIAYALALTSPVAKAKIVEAIKDDDYLASPTYLDPKDKMRKLICDPMSRQGIKACKTVVIDALDECTDLDHVYSLLHAIISPKFDIPLKFFIASRDEDLIRTALRQEETFELHEVEKDVVRGDIRRYLKKSLEEIRVKRSISLAWPPQDEFTSLCDRSGILFIYAATVVRYVDSIFYESRLSDLIREGFEQGEASIDQLYGNILEIACRERNKQEIHLMRELVSIVVFLQNPLPLKDIADLWRPASRLASRPASRPASGPRDVDIVERYLSLLTSVIYVPTDKDAAVTPFHASFPDFIKDSKRCSPFLPPDFAALDHSESHEMLALRCLQHLNKELRHNIGEIPKDFTVSRRGRRNLPDNVSKISASLKYACIFWASHLTEIEVPTSGLMDALDDFLREHLLHWIECLSILGELRTGVNSLLTMKNAPLFSKQTDHKDHQHLLDDACQLLRNNFEVIKDYCMEIYQSAQVWIPKDSLIRKIYAEKIDQVPKISLGLFNSWGPTELIMSTHHAAGSVAFSQDDRRVVAGSDDHIVQIWDAMTGELELKLKGHTGSVRSVAFSHDGSRVVSGSNDNTVRIWDVMTGEMKLELKGHTNWVRSVAFCQDGSRVVSGSRDGTVKIWNAKTGKLKLELKNDTDWMNPGWVHTGWVRSVAFSQDGNRVVSGSDDKTVKIWNAETGNMEFELKGHTGSVNSVAFSQDGRRVVSGSNDETVRIWNVVKGEMEFVMQGHTRWVYSVAFSQNGRRVVSGSEDKTVRIWNAEKGEMEFELKGHTDSVFSVGLSQDESRIVSGSGDNTVRIWNAPIEGMKFELKRHINPAWSVGFSWDGNKVVSGSDDNAVRIWNVVKGEMEFELRGHTRKVTSVAFSQDNSRIVSGSADKTVRIWNAVKGEMMFELQGHTDWVESVEFSQDGNRVVSGSNDNAVRIWNVVKGEMEFELQGHTRKVTSVAFSQDNSRIVSGSADKTVRIWNAEKGEIVFELQGHTTWVRSVAFSQDGSRVVSASIDNTVLIWNAKTKSSIDFIPGSDYTDSALQHSGVFSPLTNFSLIPSHDDKWLLGLHQDCWIPPYYGHVLAFSCSSSRICLGFSSGVVVLDMIVAP</sequence>
<dbReference type="Gene3D" id="2.130.10.10">
    <property type="entry name" value="YVTN repeat-like/Quinoprotein amine dehydrogenase"/>
    <property type="match status" value="5"/>
</dbReference>
<dbReference type="InterPro" id="IPR056884">
    <property type="entry name" value="NPHP3-like_N"/>
</dbReference>
<reference evidence="6 7" key="1">
    <citation type="journal article" date="2019" name="Nat. Ecol. Evol.">
        <title>Megaphylogeny resolves global patterns of mushroom evolution.</title>
        <authorList>
            <person name="Varga T."/>
            <person name="Krizsan K."/>
            <person name="Foldi C."/>
            <person name="Dima B."/>
            <person name="Sanchez-Garcia M."/>
            <person name="Sanchez-Ramirez S."/>
            <person name="Szollosi G.J."/>
            <person name="Szarkandi J.G."/>
            <person name="Papp V."/>
            <person name="Albert L."/>
            <person name="Andreopoulos W."/>
            <person name="Angelini C."/>
            <person name="Antonin V."/>
            <person name="Barry K.W."/>
            <person name="Bougher N.L."/>
            <person name="Buchanan P."/>
            <person name="Buyck B."/>
            <person name="Bense V."/>
            <person name="Catcheside P."/>
            <person name="Chovatia M."/>
            <person name="Cooper J."/>
            <person name="Damon W."/>
            <person name="Desjardin D."/>
            <person name="Finy P."/>
            <person name="Geml J."/>
            <person name="Haridas S."/>
            <person name="Hughes K."/>
            <person name="Justo A."/>
            <person name="Karasinski D."/>
            <person name="Kautmanova I."/>
            <person name="Kiss B."/>
            <person name="Kocsube S."/>
            <person name="Kotiranta H."/>
            <person name="LaButti K.M."/>
            <person name="Lechner B.E."/>
            <person name="Liimatainen K."/>
            <person name="Lipzen A."/>
            <person name="Lukacs Z."/>
            <person name="Mihaltcheva S."/>
            <person name="Morgado L.N."/>
            <person name="Niskanen T."/>
            <person name="Noordeloos M.E."/>
            <person name="Ohm R.A."/>
            <person name="Ortiz-Santana B."/>
            <person name="Ovrebo C."/>
            <person name="Racz N."/>
            <person name="Riley R."/>
            <person name="Savchenko A."/>
            <person name="Shiryaev A."/>
            <person name="Soop K."/>
            <person name="Spirin V."/>
            <person name="Szebenyi C."/>
            <person name="Tomsovsky M."/>
            <person name="Tulloss R.E."/>
            <person name="Uehling J."/>
            <person name="Grigoriev I.V."/>
            <person name="Vagvolgyi C."/>
            <person name="Papp T."/>
            <person name="Martin F.M."/>
            <person name="Miettinen O."/>
            <person name="Hibbett D.S."/>
            <person name="Nagy L.G."/>
        </authorList>
    </citation>
    <scope>NUCLEOTIDE SEQUENCE [LARGE SCALE GENOMIC DNA]</scope>
    <source>
        <strain evidence="6 7">CBS 962.96</strain>
    </source>
</reference>
<protein>
    <submittedName>
        <fullName evidence="6">WD40 repeat-like protein</fullName>
    </submittedName>
</protein>
<dbReference type="Gene3D" id="3.40.50.300">
    <property type="entry name" value="P-loop containing nucleotide triphosphate hydrolases"/>
    <property type="match status" value="1"/>
</dbReference>
<feature type="repeat" description="WD" evidence="3">
    <location>
        <begin position="1022"/>
        <end position="1060"/>
    </location>
</feature>
<feature type="compositionally biased region" description="Basic and acidic residues" evidence="4">
    <location>
        <begin position="9"/>
        <end position="19"/>
    </location>
</feature>
<dbReference type="InterPro" id="IPR059179">
    <property type="entry name" value="MLKL-like_MCAfunc"/>
</dbReference>
<feature type="compositionally biased region" description="Basic and acidic residues" evidence="4">
    <location>
        <begin position="283"/>
        <end position="295"/>
    </location>
</feature>
<dbReference type="InterPro" id="IPR015943">
    <property type="entry name" value="WD40/YVTN_repeat-like_dom_sf"/>
</dbReference>
<dbReference type="Proteomes" id="UP000297245">
    <property type="component" value="Unassembled WGS sequence"/>
</dbReference>
<accession>A0A4S8KY85</accession>
<dbReference type="Pfam" id="PF24883">
    <property type="entry name" value="NPHP3_N"/>
    <property type="match status" value="1"/>
</dbReference>
<feature type="region of interest" description="Disordered" evidence="4">
    <location>
        <begin position="283"/>
        <end position="304"/>
    </location>
</feature>
<evidence type="ECO:0000256" key="4">
    <source>
        <dbReference type="SAM" id="MobiDB-lite"/>
    </source>
</evidence>
<dbReference type="CDD" id="cd21037">
    <property type="entry name" value="MLKL_NTD"/>
    <property type="match status" value="1"/>
</dbReference>
<feature type="repeat" description="WD" evidence="3">
    <location>
        <begin position="1061"/>
        <end position="1102"/>
    </location>
</feature>
<feature type="repeat" description="WD" evidence="3">
    <location>
        <begin position="1103"/>
        <end position="1144"/>
    </location>
</feature>
<organism evidence="6 7">
    <name type="scientific">Dendrothele bispora (strain CBS 962.96)</name>
    <dbReference type="NCBI Taxonomy" id="1314807"/>
    <lineage>
        <taxon>Eukaryota</taxon>
        <taxon>Fungi</taxon>
        <taxon>Dikarya</taxon>
        <taxon>Basidiomycota</taxon>
        <taxon>Agaricomycotina</taxon>
        <taxon>Agaricomycetes</taxon>
        <taxon>Agaricomycetidae</taxon>
        <taxon>Agaricales</taxon>
        <taxon>Agaricales incertae sedis</taxon>
        <taxon>Dendrothele</taxon>
    </lineage>
</organism>
<dbReference type="PROSITE" id="PS50082">
    <property type="entry name" value="WD_REPEATS_2"/>
    <property type="match status" value="12"/>
</dbReference>
<dbReference type="InterPro" id="IPR011047">
    <property type="entry name" value="Quinoprotein_ADH-like_sf"/>
</dbReference>
<dbReference type="InterPro" id="IPR027417">
    <property type="entry name" value="P-loop_NTPase"/>
</dbReference>
<keyword evidence="7" id="KW-1185">Reference proteome</keyword>
<keyword evidence="1 3" id="KW-0853">WD repeat</keyword>
<feature type="repeat" description="WD" evidence="3">
    <location>
        <begin position="1355"/>
        <end position="1396"/>
    </location>
</feature>
<evidence type="ECO:0000259" key="5">
    <source>
        <dbReference type="Pfam" id="PF24883"/>
    </source>
</evidence>
<dbReference type="SUPFAM" id="SSF50998">
    <property type="entry name" value="Quinoprotein alcohol dehydrogenase-like"/>
    <property type="match status" value="1"/>
</dbReference>
<dbReference type="InterPro" id="IPR020472">
    <property type="entry name" value="WD40_PAC1"/>
</dbReference>
<dbReference type="PROSITE" id="PS00678">
    <property type="entry name" value="WD_REPEATS_1"/>
    <property type="match status" value="10"/>
</dbReference>
<dbReference type="PANTHER" id="PTHR19879">
    <property type="entry name" value="TRANSCRIPTION INITIATION FACTOR TFIID"/>
    <property type="match status" value="1"/>
</dbReference>
<dbReference type="InterPro" id="IPR019775">
    <property type="entry name" value="WD40_repeat_CS"/>
</dbReference>
<feature type="repeat" description="WD" evidence="3">
    <location>
        <begin position="1145"/>
        <end position="1177"/>
    </location>
</feature>
<feature type="repeat" description="WD" evidence="3">
    <location>
        <begin position="892"/>
        <end position="924"/>
    </location>
</feature>